<comment type="caution">
    <text evidence="2">The sequence shown here is derived from an EMBL/GenBank/DDBJ whole genome shotgun (WGS) entry which is preliminary data.</text>
</comment>
<accession>A0A512IG53</accession>
<proteinExistence type="predicted"/>
<organism evidence="2 3">
    <name type="scientific">Kocuria turfanensis</name>
    <dbReference type="NCBI Taxonomy" id="388357"/>
    <lineage>
        <taxon>Bacteria</taxon>
        <taxon>Bacillati</taxon>
        <taxon>Actinomycetota</taxon>
        <taxon>Actinomycetes</taxon>
        <taxon>Micrococcales</taxon>
        <taxon>Micrococcaceae</taxon>
        <taxon>Kocuria</taxon>
    </lineage>
</organism>
<reference evidence="2 3" key="1">
    <citation type="submission" date="2019-07" db="EMBL/GenBank/DDBJ databases">
        <title>Whole genome shotgun sequence of Kocuria turfanensis NBRC 107627.</title>
        <authorList>
            <person name="Hosoyama A."/>
            <person name="Uohara A."/>
            <person name="Ohji S."/>
            <person name="Ichikawa N."/>
        </authorList>
    </citation>
    <scope>NUCLEOTIDE SEQUENCE [LARGE SCALE GENOMIC DNA]</scope>
    <source>
        <strain evidence="2 3">NBRC 107627</strain>
    </source>
</reference>
<evidence type="ECO:0000313" key="3">
    <source>
        <dbReference type="Proteomes" id="UP000321103"/>
    </source>
</evidence>
<protein>
    <submittedName>
        <fullName evidence="2">Uncharacterized protein</fullName>
    </submittedName>
</protein>
<evidence type="ECO:0000256" key="1">
    <source>
        <dbReference type="SAM" id="MobiDB-lite"/>
    </source>
</evidence>
<name>A0A512IG53_9MICC</name>
<feature type="region of interest" description="Disordered" evidence="1">
    <location>
        <begin position="1"/>
        <end position="27"/>
    </location>
</feature>
<gene>
    <name evidence="2" type="ORF">KTU01_28090</name>
</gene>
<feature type="compositionally biased region" description="Gly residues" evidence="1">
    <location>
        <begin position="98"/>
        <end position="108"/>
    </location>
</feature>
<dbReference type="Proteomes" id="UP000321103">
    <property type="component" value="Unassembled WGS sequence"/>
</dbReference>
<dbReference type="EMBL" id="BJZS01000093">
    <property type="protein sequence ID" value="GEO96686.1"/>
    <property type="molecule type" value="Genomic_DNA"/>
</dbReference>
<sequence>MPSSPSAKALHRPHGQPRGRAVPGPQLQPAGQLLIHLLGGTHQHAHRAGEFRGVDPLPLGALHRVLVRLLRYITRLERNAPLRRGSEAEFSGRNPVRGGSGFGRSGGGDDTFLNIRPDHPRLEIGSTWLAPRTRAERPWAGSLLGVHLPLTTPIGGLAVILCAGRVRLTPVPHERLQGIVLPVPTRNSGSAQWPAALP</sequence>
<keyword evidence="3" id="KW-1185">Reference proteome</keyword>
<evidence type="ECO:0000313" key="2">
    <source>
        <dbReference type="EMBL" id="GEO96686.1"/>
    </source>
</evidence>
<dbReference type="AlphaFoldDB" id="A0A512IG53"/>
<feature type="region of interest" description="Disordered" evidence="1">
    <location>
        <begin position="85"/>
        <end position="108"/>
    </location>
</feature>